<reference evidence="2 3" key="1">
    <citation type="submission" date="2020-08" db="EMBL/GenBank/DDBJ databases">
        <title>Sequencing the genomes of 1000 actinobacteria strains.</title>
        <authorList>
            <person name="Klenk H.-P."/>
        </authorList>
    </citation>
    <scope>NUCLEOTIDE SEQUENCE [LARGE SCALE GENOMIC DNA]</scope>
    <source>
        <strain evidence="2 3">DSM 17294</strain>
    </source>
</reference>
<keyword evidence="3" id="KW-1185">Reference proteome</keyword>
<feature type="compositionally biased region" description="Polar residues" evidence="1">
    <location>
        <begin position="1115"/>
        <end position="1126"/>
    </location>
</feature>
<dbReference type="Gene3D" id="3.40.50.300">
    <property type="entry name" value="P-loop containing nucleotide triphosphate hydrolases"/>
    <property type="match status" value="1"/>
</dbReference>
<proteinExistence type="predicted"/>
<feature type="compositionally biased region" description="Polar residues" evidence="1">
    <location>
        <begin position="1078"/>
        <end position="1089"/>
    </location>
</feature>
<evidence type="ECO:0000313" key="3">
    <source>
        <dbReference type="Proteomes" id="UP000558997"/>
    </source>
</evidence>
<feature type="compositionally biased region" description="Polar residues" evidence="1">
    <location>
        <begin position="922"/>
        <end position="933"/>
    </location>
</feature>
<dbReference type="AlphaFoldDB" id="A0A841DSU0"/>
<feature type="compositionally biased region" description="Acidic residues" evidence="1">
    <location>
        <begin position="835"/>
        <end position="844"/>
    </location>
</feature>
<feature type="region of interest" description="Disordered" evidence="1">
    <location>
        <begin position="306"/>
        <end position="328"/>
    </location>
</feature>
<feature type="compositionally biased region" description="Low complexity" evidence="1">
    <location>
        <begin position="1007"/>
        <end position="1030"/>
    </location>
</feature>
<evidence type="ECO:0000313" key="2">
    <source>
        <dbReference type="EMBL" id="MBB5979397.1"/>
    </source>
</evidence>
<dbReference type="SUPFAM" id="SSF52540">
    <property type="entry name" value="P-loop containing nucleoside triphosphate hydrolases"/>
    <property type="match status" value="1"/>
</dbReference>
<dbReference type="EMBL" id="JACHNF010000001">
    <property type="protein sequence ID" value="MBB5979397.1"/>
    <property type="molecule type" value="Genomic_DNA"/>
</dbReference>
<evidence type="ECO:0008006" key="4">
    <source>
        <dbReference type="Google" id="ProtNLM"/>
    </source>
</evidence>
<comment type="caution">
    <text evidence="2">The sequence shown here is derived from an EMBL/GenBank/DDBJ whole genome shotgun (WGS) entry which is preliminary data.</text>
</comment>
<feature type="compositionally biased region" description="Acidic residues" evidence="1">
    <location>
        <begin position="1172"/>
        <end position="1183"/>
    </location>
</feature>
<protein>
    <recommendedName>
        <fullName evidence="4">AAA domain-containing protein</fullName>
    </recommendedName>
</protein>
<feature type="compositionally biased region" description="Pro residues" evidence="1">
    <location>
        <begin position="1038"/>
        <end position="1050"/>
    </location>
</feature>
<gene>
    <name evidence="2" type="ORF">HDA44_002738</name>
</gene>
<feature type="compositionally biased region" description="Basic and acidic residues" evidence="1">
    <location>
        <begin position="306"/>
        <end position="316"/>
    </location>
</feature>
<dbReference type="Proteomes" id="UP000558997">
    <property type="component" value="Unassembled WGS sequence"/>
</dbReference>
<feature type="compositionally biased region" description="Low complexity" evidence="1">
    <location>
        <begin position="940"/>
        <end position="964"/>
    </location>
</feature>
<organism evidence="2 3">
    <name type="scientific">Kribbella solani</name>
    <dbReference type="NCBI Taxonomy" id="236067"/>
    <lineage>
        <taxon>Bacteria</taxon>
        <taxon>Bacillati</taxon>
        <taxon>Actinomycetota</taxon>
        <taxon>Actinomycetes</taxon>
        <taxon>Propionibacteriales</taxon>
        <taxon>Kribbellaceae</taxon>
        <taxon>Kribbella</taxon>
    </lineage>
</organism>
<dbReference type="RefSeq" id="WP_184834362.1">
    <property type="nucleotide sequence ID" value="NZ_BAAAVN010000001.1"/>
</dbReference>
<feature type="region of interest" description="Disordered" evidence="1">
    <location>
        <begin position="812"/>
        <end position="1208"/>
    </location>
</feature>
<feature type="compositionally biased region" description="Polar residues" evidence="1">
    <location>
        <begin position="984"/>
        <end position="996"/>
    </location>
</feature>
<name>A0A841DSU0_9ACTN</name>
<dbReference type="InterPro" id="IPR027417">
    <property type="entry name" value="P-loop_NTPase"/>
</dbReference>
<sequence>MKIADKLLNLVGVGRERGLPPPRLVAIADGLLVTERSAEAWFLISVANTDLATEAEQDAALDAAVSAAATILGDRLSHLKVVWGRSTGQDYIDSVAGHYRLGDHEAWAQTRADRIDEMRMPERYVALGVHLSDRDPRATAQVRGSISDALGTTSWRVSARELAHLDERVRKLARQLGSTVWRAHTAPAEVISWLISREMHRGAVAAPRRGLITGASLARLTSGRVVPYTDHLRIYDTRGQIAAYTSVLAMTDFPEELETPGAGEWLRTLSEIKAIDDDGDEIDVTVEASVRFRVLTKKTARHLVDETRKSAKEQRRSAAKGTAEETADEIVETERVMREVKRDINRSGLTLVEDHPRLLVSADTREDLEAYVDAVIAHYADRGITVATGADEQRDLWLESLPGDQLRVPDLGHVRESTAFFGSWFWGGASIGDATGPAMGYLTGSTPGLVRFDAAAGSALGDATTTLFLGRSGRGKTTAAMMGGLDSAFAGAWVPLLDLKGDAAGVSAVAAEYGVPTAVIEITAQFSGAADLLRVLPVDDALLQAPSQLMLLLPPHLRGAAEAPVVAATRAEIQSPDPSSWGVIQRLCASDSETVRTVGSALRDLVETGLGSVVAGPPSGLSSLTTNPGLWVVQMPGLTLPSPESAPESWSPIERVGMACLRGCLAWMIRTTGRREFRGRSKVVIVPEVHLLTKTPDGASFLDYIARVGRALGASLVLDTQDPASILKLPGLVEQITTLFAFSLRSREQVDSLLELLGRPQTPPYQTLVRGINTAANGKSIRHGHCIMRDRWDEVATVQIDIPSQRVAALLRTTPESEHPTNTTPTTPPLPPEDPFADDEEDLPTPEPATATHASHPTPAAATHTSHSTPAQPPSRNPQPAAAAPDHLGYNPRATNAPTEHPSYIAQSGSATSDAPGYRTQPAHSTQPASTTPDAAGYSAQAARATADAAEYSAQADRATADAAEYSPQSGSAEAQHFSRRTDPSTNGTSPATHPNATYPPSPPGPSTGYPSTDANQSATDAPATAAPATYSTLEPGPTQPEPPRPTPEPPTHETPSPGTSVHGTTAHGISAPGISAPGTSAHGTTASGSLAHATPTHGTPAHGSLVHGTPAPGTMTSAPENLTPSTPAPPPHADAYQSPVTQQNGHPPIPNGQDQDPSNSLRHESPIGPDEVYDQEADEEAYNEAMYPATPQDPSQRPTPGNKEHVA</sequence>
<feature type="compositionally biased region" description="Low complexity" evidence="1">
    <location>
        <begin position="848"/>
        <end position="870"/>
    </location>
</feature>
<dbReference type="Pfam" id="PF12846">
    <property type="entry name" value="AAA_10"/>
    <property type="match status" value="1"/>
</dbReference>
<evidence type="ECO:0000256" key="1">
    <source>
        <dbReference type="SAM" id="MobiDB-lite"/>
    </source>
</evidence>
<accession>A0A841DSU0</accession>